<dbReference type="Gene3D" id="2.60.120.260">
    <property type="entry name" value="Galactose-binding domain-like"/>
    <property type="match status" value="2"/>
</dbReference>
<proteinExistence type="inferred from homology"/>
<dbReference type="CDD" id="cd06564">
    <property type="entry name" value="GH20_DspB_LnbB-like"/>
    <property type="match status" value="1"/>
</dbReference>
<evidence type="ECO:0000256" key="3">
    <source>
        <dbReference type="ARBA" id="ARBA00023295"/>
    </source>
</evidence>
<reference evidence="7" key="1">
    <citation type="journal article" date="2021" name="PeerJ">
        <title>Extensive microbial diversity within the chicken gut microbiome revealed by metagenomics and culture.</title>
        <authorList>
            <person name="Gilroy R."/>
            <person name="Ravi A."/>
            <person name="Getino M."/>
            <person name="Pursley I."/>
            <person name="Horton D.L."/>
            <person name="Alikhan N.F."/>
            <person name="Baker D."/>
            <person name="Gharbi K."/>
            <person name="Hall N."/>
            <person name="Watson M."/>
            <person name="Adriaenssens E.M."/>
            <person name="Foster-Nyarko E."/>
            <person name="Jarju S."/>
            <person name="Secka A."/>
            <person name="Antonio M."/>
            <person name="Oren A."/>
            <person name="Chaudhuri R.R."/>
            <person name="La Ragione R."/>
            <person name="Hildebrand F."/>
            <person name="Pallen M.J."/>
        </authorList>
    </citation>
    <scope>NUCLEOTIDE SEQUENCE</scope>
    <source>
        <strain evidence="7">ChiGjej1B1-1692</strain>
    </source>
</reference>
<dbReference type="Proteomes" id="UP000823894">
    <property type="component" value="Unassembled WGS sequence"/>
</dbReference>
<dbReference type="InterPro" id="IPR015883">
    <property type="entry name" value="Glyco_hydro_20_cat"/>
</dbReference>
<evidence type="ECO:0000256" key="2">
    <source>
        <dbReference type="ARBA" id="ARBA00022801"/>
    </source>
</evidence>
<dbReference type="InterPro" id="IPR015882">
    <property type="entry name" value="HEX_bac_N"/>
</dbReference>
<feature type="non-terminal residue" evidence="7">
    <location>
        <position position="1323"/>
    </location>
</feature>
<dbReference type="SUPFAM" id="SSF51445">
    <property type="entry name" value="(Trans)glycosidases"/>
    <property type="match status" value="1"/>
</dbReference>
<dbReference type="Gene3D" id="3.30.379.10">
    <property type="entry name" value="Chitobiase/beta-hexosaminidase domain 2-like"/>
    <property type="match status" value="1"/>
</dbReference>
<dbReference type="PANTHER" id="PTHR43678:SF1">
    <property type="entry name" value="BETA-N-ACETYLHEXOSAMINIDASE"/>
    <property type="match status" value="1"/>
</dbReference>
<dbReference type="SUPFAM" id="SSF49899">
    <property type="entry name" value="Concanavalin A-like lectins/glucanases"/>
    <property type="match status" value="1"/>
</dbReference>
<comment type="caution">
    <text evidence="7">The sequence shown here is derived from an EMBL/GenBank/DDBJ whole genome shotgun (WGS) entry which is preliminary data.</text>
</comment>
<evidence type="ECO:0000259" key="6">
    <source>
        <dbReference type="PROSITE" id="PS50022"/>
    </source>
</evidence>
<dbReference type="SUPFAM" id="SSF55545">
    <property type="entry name" value="beta-N-acetylhexosaminidase-like domain"/>
    <property type="match status" value="1"/>
</dbReference>
<dbReference type="PROSITE" id="PS50022">
    <property type="entry name" value="FA58C_3"/>
    <property type="match status" value="2"/>
</dbReference>
<dbReference type="Gene3D" id="1.20.1270.90">
    <property type="entry name" value="AF1782-like"/>
    <property type="match status" value="1"/>
</dbReference>
<dbReference type="Pfam" id="PF07554">
    <property type="entry name" value="FIVAR"/>
    <property type="match status" value="2"/>
</dbReference>
<dbReference type="InterPro" id="IPR013320">
    <property type="entry name" value="ConA-like_dom_sf"/>
</dbReference>
<feature type="signal peptide" evidence="5">
    <location>
        <begin position="1"/>
        <end position="27"/>
    </location>
</feature>
<evidence type="ECO:0000313" key="7">
    <source>
        <dbReference type="EMBL" id="HJC39450.1"/>
    </source>
</evidence>
<evidence type="ECO:0000313" key="8">
    <source>
        <dbReference type="Proteomes" id="UP000823894"/>
    </source>
</evidence>
<keyword evidence="2" id="KW-0378">Hydrolase</keyword>
<reference evidence="7" key="2">
    <citation type="submission" date="2021-04" db="EMBL/GenBank/DDBJ databases">
        <authorList>
            <person name="Gilroy R."/>
        </authorList>
    </citation>
    <scope>NUCLEOTIDE SEQUENCE</scope>
    <source>
        <strain evidence="7">ChiGjej1B1-1692</strain>
    </source>
</reference>
<evidence type="ECO:0000256" key="4">
    <source>
        <dbReference type="PIRSR" id="PIRSR625705-1"/>
    </source>
</evidence>
<organism evidence="7 8">
    <name type="scientific">Candidatus Mediterraneibacter faecigallinarum</name>
    <dbReference type="NCBI Taxonomy" id="2838669"/>
    <lineage>
        <taxon>Bacteria</taxon>
        <taxon>Bacillati</taxon>
        <taxon>Bacillota</taxon>
        <taxon>Clostridia</taxon>
        <taxon>Lachnospirales</taxon>
        <taxon>Lachnospiraceae</taxon>
        <taxon>Mediterraneibacter</taxon>
    </lineage>
</organism>
<dbReference type="Pfam" id="PF00728">
    <property type="entry name" value="Glyco_hydro_20"/>
    <property type="match status" value="1"/>
</dbReference>
<dbReference type="Pfam" id="PF00754">
    <property type="entry name" value="F5_F8_type_C"/>
    <property type="match status" value="1"/>
</dbReference>
<dbReference type="InterPro" id="IPR052764">
    <property type="entry name" value="GH20_Enzymes"/>
</dbReference>
<comment type="similarity">
    <text evidence="1">Belongs to the glycosyl hydrolase 20 family.</text>
</comment>
<dbReference type="InterPro" id="IPR029018">
    <property type="entry name" value="Hex-like_dom2"/>
</dbReference>
<dbReference type="Gene3D" id="3.20.20.80">
    <property type="entry name" value="Glycosidases"/>
    <property type="match status" value="1"/>
</dbReference>
<keyword evidence="3" id="KW-0326">Glycosidase</keyword>
<dbReference type="InterPro" id="IPR008979">
    <property type="entry name" value="Galactose-bd-like_sf"/>
</dbReference>
<accession>A0A9D2SZC2</accession>
<feature type="active site" description="Proton donor" evidence="4">
    <location>
        <position position="592"/>
    </location>
</feature>
<sequence>MRKRRIGKAVLAGILSLSLLPFPGVTAHGEEAGVNRMLDAVVTTSSNETADLNGDKVKDGKFERTDRWASGYEVPTTNIWLKAEFEEATEIRQIDIYFFERDVAPMPSNVQSFSIKYTDEAGEEHYLEKDYENQQEDGGYADQVSILLDEAVYAEDITLCEFAATASSYNNVSIAELEVYSERHEEAPDLDSVAEGIQGETIETDVDVLPMPEVPEGYSVELNGADFEQIVSKDGEIVHPLTDKTVQISYIVTEEATGNTKETADIPYVIKGQYVQEEGMNAKPSIIPEIAEWYSDSIEKLDINTITAAVYDDPALESVVDEFILDYEDFTGIRLQKETGTARAGAYNFSLAAPDPLAGEEGYALTVSADKVAVQSESVTGNMYAMQTILQMYKQNGTEFPAGQMRDYPRFQTRGFIFDVARKPVSMDMIREVARTMRYYKMNDLHLHLSDNYIFLENYGKGENEDAAFDAYEAFRLESGLTNDKGESPTAKDYSISKDEIRSFIQEQRAYGVKVVPEIDVPAHSLSFTKIWPELKVTGMVSPTSTNRPLIDHLDVSRLEVRDKIKEIFDDYTKGENPAFDSETTVHIGADEFLADYTAYREFTNDLIPYIKETNTVRMWGGFTWIDDNKTEIAEEAIENVEMNLWSRDWSDGVEMYNMGFKLINTIDDYGYMVPSGSLTRANSYGDLLNIQRIFDSFEPNKVRASSGYVEIPSGDDQMLGAAFAIWGDNIDKSASGLSESDLYWRFFDAMPFYAEKTWAATGKEKGTYTALSELAAEQGTGPRTNPYYEEEDTEGVYEEYDFENGLADVSGNSRDLNIPEESGAAVEENALQLTGGTSYAETPIEKLGNENQLSFDIKLEKAAEPGTILFEADAPYGTHDIRIMEDGTLGFTRELYEYSFGYEIPVGETVNLTIAAEQQRTSLYADGEFVSYAEGKFVHNGMVKKEGITNATFALPLERIGSKTNAAEARIDNVKVTVQQPVEDKYDKSSWTGTTNSETVYDDLEGLLEYAFDNDPATRWHSNWTSATDKLNGTNTFWAELDLGQSYRINRFSFTPRIDQNSGQVTKADLYIKNSAEDEWQQVAADQTFTADKSKKTFSFETQDVRYIKFVAKESNDGWVAVSEFSVACKEDPQEPAGDISTAVLEYALELAENADTEGVIDSVVEIFNNAKAATQDTLDRAKAGDPSVTQEMVDVSWQNLIKAMQYLSFKQGDMTDLQKVIDMAKSLDLSEYLDAGKQAFADALAAAEAVLADGDAMQEDVDQSWKDLLKAMSELRRIPSKDALKDLIDEADDVSTEGADEETIAAFQNALAAAVAVYDNG</sequence>
<name>A0A9D2SZC2_9FIRM</name>
<dbReference type="InterPro" id="IPR000421">
    <property type="entry name" value="FA58C"/>
</dbReference>
<feature type="domain" description="F5/8 type C" evidence="6">
    <location>
        <begin position="27"/>
        <end position="182"/>
    </location>
</feature>
<dbReference type="EMBL" id="DWWK01000165">
    <property type="protein sequence ID" value="HJC39450.1"/>
    <property type="molecule type" value="Genomic_DNA"/>
</dbReference>
<dbReference type="SUPFAM" id="SSF49785">
    <property type="entry name" value="Galactose-binding domain-like"/>
    <property type="match status" value="2"/>
</dbReference>
<dbReference type="GO" id="GO:0005975">
    <property type="term" value="P:carbohydrate metabolic process"/>
    <property type="evidence" value="ECO:0007669"/>
    <property type="project" value="InterPro"/>
</dbReference>
<feature type="chain" id="PRO_5039367052" evidence="5">
    <location>
        <begin position="28"/>
        <end position="1323"/>
    </location>
</feature>
<gene>
    <name evidence="7" type="ORF">H9757_10395</name>
</gene>
<dbReference type="InterPro" id="IPR017853">
    <property type="entry name" value="GH"/>
</dbReference>
<dbReference type="GO" id="GO:0004563">
    <property type="term" value="F:beta-N-acetylhexosaminidase activity"/>
    <property type="evidence" value="ECO:0007669"/>
    <property type="project" value="InterPro"/>
</dbReference>
<evidence type="ECO:0000256" key="1">
    <source>
        <dbReference type="ARBA" id="ARBA00006285"/>
    </source>
</evidence>
<feature type="domain" description="F5/8 type C" evidence="6">
    <location>
        <begin position="972"/>
        <end position="1130"/>
    </location>
</feature>
<dbReference type="PRINTS" id="PR00738">
    <property type="entry name" value="GLHYDRLASE20"/>
</dbReference>
<evidence type="ECO:0000256" key="5">
    <source>
        <dbReference type="SAM" id="SignalP"/>
    </source>
</evidence>
<dbReference type="InterPro" id="IPR025705">
    <property type="entry name" value="Beta_hexosaminidase_sua/sub"/>
</dbReference>
<dbReference type="PANTHER" id="PTHR43678">
    <property type="entry name" value="PUTATIVE (AFU_ORTHOLOGUE AFUA_2G00640)-RELATED"/>
    <property type="match status" value="1"/>
</dbReference>
<dbReference type="Pfam" id="PF02838">
    <property type="entry name" value="Glyco_hydro_20b"/>
    <property type="match status" value="1"/>
</dbReference>
<keyword evidence="5" id="KW-0732">Signal</keyword>
<protein>
    <submittedName>
        <fullName evidence="7">Family 20 glycosylhydrolase</fullName>
    </submittedName>
</protein>